<keyword evidence="5 7" id="KW-0378">Hydrolase</keyword>
<feature type="domain" description="CBM1" evidence="9">
    <location>
        <begin position="16"/>
        <end position="52"/>
    </location>
</feature>
<name>A0A9P8RES3_9PEZI</name>
<gene>
    <name evidence="10" type="ORF">BKA67DRAFT_614155</name>
</gene>
<dbReference type="PROSITE" id="PS00562">
    <property type="entry name" value="CBM1_1"/>
    <property type="match status" value="1"/>
</dbReference>
<dbReference type="Proteomes" id="UP000758603">
    <property type="component" value="Unassembled WGS sequence"/>
</dbReference>
<dbReference type="Gene3D" id="3.20.20.80">
    <property type="entry name" value="Glycosidases"/>
    <property type="match status" value="1"/>
</dbReference>
<dbReference type="AlphaFoldDB" id="A0A9P8RES3"/>
<dbReference type="SUPFAM" id="SSF51445">
    <property type="entry name" value="(Trans)glycosidases"/>
    <property type="match status" value="1"/>
</dbReference>
<dbReference type="Pfam" id="PF00150">
    <property type="entry name" value="Cellulase"/>
    <property type="match status" value="1"/>
</dbReference>
<dbReference type="PANTHER" id="PTHR34142:SF1">
    <property type="entry name" value="GLYCOSIDE HYDROLASE FAMILY 5 DOMAIN-CONTAINING PROTEIN"/>
    <property type="match status" value="1"/>
</dbReference>
<evidence type="ECO:0000256" key="4">
    <source>
        <dbReference type="ARBA" id="ARBA00022729"/>
    </source>
</evidence>
<comment type="caution">
    <text evidence="10">The sequence shown here is derived from an EMBL/GenBank/DDBJ whole genome shotgun (WGS) entry which is preliminary data.</text>
</comment>
<keyword evidence="6 7" id="KW-0326">Glycosidase</keyword>
<dbReference type="SMART" id="SM00236">
    <property type="entry name" value="fCBD"/>
    <property type="match status" value="1"/>
</dbReference>
<dbReference type="PANTHER" id="PTHR34142">
    <property type="entry name" value="ENDO-BETA-1,4-GLUCANASE A"/>
    <property type="match status" value="1"/>
</dbReference>
<dbReference type="GO" id="GO:0005576">
    <property type="term" value="C:extracellular region"/>
    <property type="evidence" value="ECO:0007669"/>
    <property type="project" value="InterPro"/>
</dbReference>
<evidence type="ECO:0000256" key="1">
    <source>
        <dbReference type="ARBA" id="ARBA00000966"/>
    </source>
</evidence>
<feature type="signal peptide" evidence="8">
    <location>
        <begin position="1"/>
        <end position="16"/>
    </location>
</feature>
<evidence type="ECO:0000313" key="11">
    <source>
        <dbReference type="Proteomes" id="UP000758603"/>
    </source>
</evidence>
<dbReference type="InterPro" id="IPR001547">
    <property type="entry name" value="Glyco_hydro_5"/>
</dbReference>
<evidence type="ECO:0000256" key="2">
    <source>
        <dbReference type="ARBA" id="ARBA00005641"/>
    </source>
</evidence>
<dbReference type="EMBL" id="JAGPXC010000013">
    <property type="protein sequence ID" value="KAH6643263.1"/>
    <property type="molecule type" value="Genomic_DNA"/>
</dbReference>
<dbReference type="Pfam" id="PF00734">
    <property type="entry name" value="CBM_1"/>
    <property type="match status" value="1"/>
</dbReference>
<protein>
    <recommendedName>
        <fullName evidence="3">cellulase</fullName>
        <ecNumber evidence="3">3.2.1.4</ecNumber>
    </recommendedName>
</protein>
<sequence length="388" mass="41229">MKSLILGSALAGVALAQGSAYAQCGGSGFTGATTCVSGYTCTYQNDYYSQCVPGTAAASTTVATSVKSTSKTAAASATATSSAGKLKWFGINQSVAEFGSSSYPGVWGKDFYFPSTSTIGTLIGEGFNTFRIAFAMERLVPNQLTGATDAAYLANLTAVVDYVTDNGAYAILDPHNFGRYYSSIITDTAGFKTWWTTVATAFKDNAKVIFDTNNEYHDMDQTLVLNLNQAAIDGIRAAGATSQYIFAEGNSYSGAWTWNTTNGNLAALTDSADKLIYEMHQYLDSDGSGTSDVCVSTEIGVQRVVGATEWLRENGKLGVIGEFAGGANTQCQTAITGLLAHLEANSDVWQGALWWAGGPWWGDYIYSFEPPSGTAYVYYDSLLKTYTP</sequence>
<keyword evidence="4 8" id="KW-0732">Signal</keyword>
<dbReference type="FunFam" id="3.20.20.80:FF:000078">
    <property type="entry name" value="Endo-beta-1,4-glucanase B"/>
    <property type="match status" value="1"/>
</dbReference>
<dbReference type="GeneID" id="70134314"/>
<reference evidence="10" key="1">
    <citation type="journal article" date="2021" name="Nat. Commun.">
        <title>Genetic determinants of endophytism in the Arabidopsis root mycobiome.</title>
        <authorList>
            <person name="Mesny F."/>
            <person name="Miyauchi S."/>
            <person name="Thiergart T."/>
            <person name="Pickel B."/>
            <person name="Atanasova L."/>
            <person name="Karlsson M."/>
            <person name="Huettel B."/>
            <person name="Barry K.W."/>
            <person name="Haridas S."/>
            <person name="Chen C."/>
            <person name="Bauer D."/>
            <person name="Andreopoulos W."/>
            <person name="Pangilinan J."/>
            <person name="LaButti K."/>
            <person name="Riley R."/>
            <person name="Lipzen A."/>
            <person name="Clum A."/>
            <person name="Drula E."/>
            <person name="Henrissat B."/>
            <person name="Kohler A."/>
            <person name="Grigoriev I.V."/>
            <person name="Martin F.M."/>
            <person name="Hacquard S."/>
        </authorList>
    </citation>
    <scope>NUCLEOTIDE SEQUENCE</scope>
    <source>
        <strain evidence="10">MPI-SDFR-AT-0073</strain>
    </source>
</reference>
<dbReference type="EC" id="3.2.1.4" evidence="3"/>
<evidence type="ECO:0000256" key="3">
    <source>
        <dbReference type="ARBA" id="ARBA00012601"/>
    </source>
</evidence>
<dbReference type="RefSeq" id="XP_045951193.1">
    <property type="nucleotide sequence ID" value="XM_046105423.1"/>
</dbReference>
<accession>A0A9P8RES3</accession>
<evidence type="ECO:0000259" key="9">
    <source>
        <dbReference type="PROSITE" id="PS51164"/>
    </source>
</evidence>
<evidence type="ECO:0000256" key="5">
    <source>
        <dbReference type="ARBA" id="ARBA00022801"/>
    </source>
</evidence>
<dbReference type="GO" id="GO:0009251">
    <property type="term" value="P:glucan catabolic process"/>
    <property type="evidence" value="ECO:0007669"/>
    <property type="project" value="UniProtKB-ARBA"/>
</dbReference>
<evidence type="ECO:0000256" key="7">
    <source>
        <dbReference type="RuleBase" id="RU361153"/>
    </source>
</evidence>
<dbReference type="PROSITE" id="PS51164">
    <property type="entry name" value="CBM1_2"/>
    <property type="match status" value="1"/>
</dbReference>
<dbReference type="GO" id="GO:0008810">
    <property type="term" value="F:cellulase activity"/>
    <property type="evidence" value="ECO:0007669"/>
    <property type="project" value="UniProtKB-EC"/>
</dbReference>
<dbReference type="InterPro" id="IPR000254">
    <property type="entry name" value="CBD"/>
</dbReference>
<evidence type="ECO:0000256" key="6">
    <source>
        <dbReference type="ARBA" id="ARBA00023295"/>
    </source>
</evidence>
<dbReference type="InterPro" id="IPR035971">
    <property type="entry name" value="CBD_sf"/>
</dbReference>
<evidence type="ECO:0000313" key="10">
    <source>
        <dbReference type="EMBL" id="KAH6643263.1"/>
    </source>
</evidence>
<feature type="chain" id="PRO_5040477004" description="cellulase" evidence="8">
    <location>
        <begin position="17"/>
        <end position="388"/>
    </location>
</feature>
<organism evidence="10 11">
    <name type="scientific">Truncatella angustata</name>
    <dbReference type="NCBI Taxonomy" id="152316"/>
    <lineage>
        <taxon>Eukaryota</taxon>
        <taxon>Fungi</taxon>
        <taxon>Dikarya</taxon>
        <taxon>Ascomycota</taxon>
        <taxon>Pezizomycotina</taxon>
        <taxon>Sordariomycetes</taxon>
        <taxon>Xylariomycetidae</taxon>
        <taxon>Amphisphaeriales</taxon>
        <taxon>Sporocadaceae</taxon>
        <taxon>Truncatella</taxon>
    </lineage>
</organism>
<dbReference type="GO" id="GO:0030248">
    <property type="term" value="F:cellulose binding"/>
    <property type="evidence" value="ECO:0007669"/>
    <property type="project" value="InterPro"/>
</dbReference>
<proteinExistence type="inferred from homology"/>
<dbReference type="InterPro" id="IPR017853">
    <property type="entry name" value="GH"/>
</dbReference>
<comment type="similarity">
    <text evidence="2 7">Belongs to the glycosyl hydrolase 5 (cellulase A) family.</text>
</comment>
<comment type="catalytic activity">
    <reaction evidence="1">
        <text>Endohydrolysis of (1-&gt;4)-beta-D-glucosidic linkages in cellulose, lichenin and cereal beta-D-glucans.</text>
        <dbReference type="EC" id="3.2.1.4"/>
    </reaction>
</comment>
<dbReference type="SUPFAM" id="SSF57180">
    <property type="entry name" value="Cellulose-binding domain"/>
    <property type="match status" value="1"/>
</dbReference>
<dbReference type="OrthoDB" id="5823761at2759"/>
<evidence type="ECO:0000256" key="8">
    <source>
        <dbReference type="SAM" id="SignalP"/>
    </source>
</evidence>
<keyword evidence="11" id="KW-1185">Reference proteome</keyword>